<dbReference type="Pfam" id="PF01257">
    <property type="entry name" value="2Fe-2S_thioredx"/>
    <property type="match status" value="1"/>
</dbReference>
<dbReference type="SUPFAM" id="SSF52833">
    <property type="entry name" value="Thioredoxin-like"/>
    <property type="match status" value="1"/>
</dbReference>
<evidence type="ECO:0000256" key="1">
    <source>
        <dbReference type="ARBA" id="ARBA00010643"/>
    </source>
</evidence>
<evidence type="ECO:0000313" key="7">
    <source>
        <dbReference type="EMBL" id="MBD2189234.1"/>
    </source>
</evidence>
<dbReference type="RefSeq" id="WP_190404063.1">
    <property type="nucleotide sequence ID" value="NZ_JACJQB010000032.1"/>
</dbReference>
<proteinExistence type="inferred from homology"/>
<dbReference type="Gene3D" id="3.40.30.10">
    <property type="entry name" value="Glutaredoxin"/>
    <property type="match status" value="1"/>
</dbReference>
<sequence>MPTQQTFPTTHQEAQLRLRSQDPRFQALDLTIRQHRSRQDALIEVLHKAQEQFGYLEKDVLTYIARELKMPLSRVYGVATFYHLFSVQPKCKHTCSICLGTACYTKGGKALLDILRQELGLKAGMRSPDGKVFLRVERCIGNCGVAPAAIYDGHISRQQTPEQVLATVKSWIEES</sequence>
<dbReference type="InterPro" id="IPR042128">
    <property type="entry name" value="NuoE_dom"/>
</dbReference>
<dbReference type="Gene3D" id="1.10.10.1590">
    <property type="entry name" value="NADH-quinone oxidoreductase subunit E"/>
    <property type="match status" value="1"/>
</dbReference>
<evidence type="ECO:0000256" key="4">
    <source>
        <dbReference type="ARBA" id="ARBA00023004"/>
    </source>
</evidence>
<dbReference type="InterPro" id="IPR002023">
    <property type="entry name" value="NuoE-like"/>
</dbReference>
<evidence type="ECO:0000256" key="3">
    <source>
        <dbReference type="ARBA" id="ARBA00022723"/>
    </source>
</evidence>
<keyword evidence="3" id="KW-0479">Metal-binding</keyword>
<dbReference type="InterPro" id="IPR028431">
    <property type="entry name" value="NADP_DH_HndA-like"/>
</dbReference>
<comment type="similarity">
    <text evidence="1">Belongs to the complex I 24 kDa subunit family.</text>
</comment>
<dbReference type="InterPro" id="IPR036249">
    <property type="entry name" value="Thioredoxin-like_sf"/>
</dbReference>
<protein>
    <submittedName>
        <fullName evidence="7">Bidirectional hydrogenase complex protein HoxE</fullName>
    </submittedName>
</protein>
<evidence type="ECO:0000256" key="5">
    <source>
        <dbReference type="ARBA" id="ARBA00023014"/>
    </source>
</evidence>
<gene>
    <name evidence="7" type="primary">hoxE</name>
    <name evidence="7" type="ORF">H6F41_13905</name>
</gene>
<keyword evidence="8" id="KW-1185">Reference proteome</keyword>
<evidence type="ECO:0000256" key="2">
    <source>
        <dbReference type="ARBA" id="ARBA00022714"/>
    </source>
</evidence>
<dbReference type="PANTHER" id="PTHR43342:SF2">
    <property type="entry name" value="POTENTIAL NAD-REDUCING HYDROGENASE SUBUNIT"/>
    <property type="match status" value="1"/>
</dbReference>
<dbReference type="PANTHER" id="PTHR43342">
    <property type="entry name" value="NADH-QUINONE OXIDOREDUCTASE, E SUBUNIT"/>
    <property type="match status" value="1"/>
</dbReference>
<keyword evidence="5" id="KW-0411">Iron-sulfur</keyword>
<keyword evidence="4" id="KW-0408">Iron</keyword>
<dbReference type="CDD" id="cd03064">
    <property type="entry name" value="TRX_Fd_NuoE"/>
    <property type="match status" value="1"/>
</dbReference>
<dbReference type="NCBIfam" id="NF005747">
    <property type="entry name" value="PRK07571.1"/>
    <property type="match status" value="1"/>
</dbReference>
<organism evidence="7 8">
    <name type="scientific">Pseudanabaena mucicola FACHB-723</name>
    <dbReference type="NCBI Taxonomy" id="2692860"/>
    <lineage>
        <taxon>Bacteria</taxon>
        <taxon>Bacillati</taxon>
        <taxon>Cyanobacteriota</taxon>
        <taxon>Cyanophyceae</taxon>
        <taxon>Pseudanabaenales</taxon>
        <taxon>Pseudanabaenaceae</taxon>
        <taxon>Pseudanabaena</taxon>
    </lineage>
</organism>
<comment type="caution">
    <text evidence="7">The sequence shown here is derived from an EMBL/GenBank/DDBJ whole genome shotgun (WGS) entry which is preliminary data.</text>
</comment>
<dbReference type="PIRSF" id="PIRSF000216">
    <property type="entry name" value="NADH_DH_24kDa"/>
    <property type="match status" value="1"/>
</dbReference>
<name>A0ABR8A069_9CYAN</name>
<dbReference type="Proteomes" id="UP000642094">
    <property type="component" value="Unassembled WGS sequence"/>
</dbReference>
<keyword evidence="2" id="KW-0001">2Fe-2S</keyword>
<reference evidence="7 8" key="1">
    <citation type="journal article" date="2020" name="ISME J.">
        <title>Comparative genomics reveals insights into cyanobacterial evolution and habitat adaptation.</title>
        <authorList>
            <person name="Chen M.Y."/>
            <person name="Teng W.K."/>
            <person name="Zhao L."/>
            <person name="Hu C.X."/>
            <person name="Zhou Y.K."/>
            <person name="Han B.P."/>
            <person name="Song L.R."/>
            <person name="Shu W.S."/>
        </authorList>
    </citation>
    <scope>NUCLEOTIDE SEQUENCE [LARGE SCALE GENOMIC DNA]</scope>
    <source>
        <strain evidence="7 8">FACHB-723</strain>
    </source>
</reference>
<dbReference type="EMBL" id="JACJQB010000032">
    <property type="protein sequence ID" value="MBD2189234.1"/>
    <property type="molecule type" value="Genomic_DNA"/>
</dbReference>
<evidence type="ECO:0000313" key="8">
    <source>
        <dbReference type="Proteomes" id="UP000642094"/>
    </source>
</evidence>
<dbReference type="InterPro" id="IPR041921">
    <property type="entry name" value="NuoE_N"/>
</dbReference>
<accession>A0ABR8A069</accession>
<comment type="cofactor">
    <cofactor evidence="6">
        <name>[2Fe-2S] cluster</name>
        <dbReference type="ChEBI" id="CHEBI:190135"/>
    </cofactor>
</comment>
<evidence type="ECO:0000256" key="6">
    <source>
        <dbReference type="ARBA" id="ARBA00034078"/>
    </source>
</evidence>